<proteinExistence type="predicted"/>
<reference evidence="3 4" key="1">
    <citation type="journal article" date="2007" name="Nature">
        <title>Evolution of genes and genomes on the Drosophila phylogeny.</title>
        <authorList>
            <consortium name="Drosophila 12 Genomes Consortium"/>
            <person name="Clark A.G."/>
            <person name="Eisen M.B."/>
            <person name="Smith D.R."/>
            <person name="Bergman C.M."/>
            <person name="Oliver B."/>
            <person name="Markow T.A."/>
            <person name="Kaufman T.C."/>
            <person name="Kellis M."/>
            <person name="Gelbart W."/>
            <person name="Iyer V.N."/>
            <person name="Pollard D.A."/>
            <person name="Sackton T.B."/>
            <person name="Larracuente A.M."/>
            <person name="Singh N.D."/>
            <person name="Abad J.P."/>
            <person name="Abt D.N."/>
            <person name="Adryan B."/>
            <person name="Aguade M."/>
            <person name="Akashi H."/>
            <person name="Anderson W.W."/>
            <person name="Aquadro C.F."/>
            <person name="Ardell D.H."/>
            <person name="Arguello R."/>
            <person name="Artieri C.G."/>
            <person name="Barbash D.A."/>
            <person name="Barker D."/>
            <person name="Barsanti P."/>
            <person name="Batterham P."/>
            <person name="Batzoglou S."/>
            <person name="Begun D."/>
            <person name="Bhutkar A."/>
            <person name="Blanco E."/>
            <person name="Bosak S.A."/>
            <person name="Bradley R.K."/>
            <person name="Brand A.D."/>
            <person name="Brent M.R."/>
            <person name="Brooks A.N."/>
            <person name="Brown R.H."/>
            <person name="Butlin R.K."/>
            <person name="Caggese C."/>
            <person name="Calvi B.R."/>
            <person name="Bernardo de Carvalho A."/>
            <person name="Caspi A."/>
            <person name="Castrezana S."/>
            <person name="Celniker S.E."/>
            <person name="Chang J.L."/>
            <person name="Chapple C."/>
            <person name="Chatterji S."/>
            <person name="Chinwalla A."/>
            <person name="Civetta A."/>
            <person name="Clifton S.W."/>
            <person name="Comeron J.M."/>
            <person name="Costello J.C."/>
            <person name="Coyne J.A."/>
            <person name="Daub J."/>
            <person name="David R.G."/>
            <person name="Delcher A.L."/>
            <person name="Delehaunty K."/>
            <person name="Do C.B."/>
            <person name="Ebling H."/>
            <person name="Edwards K."/>
            <person name="Eickbush T."/>
            <person name="Evans J.D."/>
            <person name="Filipski A."/>
            <person name="Findeiss S."/>
            <person name="Freyhult E."/>
            <person name="Fulton L."/>
            <person name="Fulton R."/>
            <person name="Garcia A.C."/>
            <person name="Gardiner A."/>
            <person name="Garfield D.A."/>
            <person name="Garvin B.E."/>
            <person name="Gibson G."/>
            <person name="Gilbert D."/>
            <person name="Gnerre S."/>
            <person name="Godfrey J."/>
            <person name="Good R."/>
            <person name="Gotea V."/>
            <person name="Gravely B."/>
            <person name="Greenberg A.J."/>
            <person name="Griffiths-Jones S."/>
            <person name="Gross S."/>
            <person name="Guigo R."/>
            <person name="Gustafson E.A."/>
            <person name="Haerty W."/>
            <person name="Hahn M.W."/>
            <person name="Halligan D.L."/>
            <person name="Halpern A.L."/>
            <person name="Halter G.M."/>
            <person name="Han M.V."/>
            <person name="Heger A."/>
            <person name="Hillier L."/>
            <person name="Hinrichs A.S."/>
            <person name="Holmes I."/>
            <person name="Hoskins R.A."/>
            <person name="Hubisz M.J."/>
            <person name="Hultmark D."/>
            <person name="Huntley M.A."/>
            <person name="Jaffe D.B."/>
            <person name="Jagadeeshan S."/>
            <person name="Jeck W.R."/>
            <person name="Johnson J."/>
            <person name="Jones C.D."/>
            <person name="Jordan W.C."/>
            <person name="Karpen G.H."/>
            <person name="Kataoka E."/>
            <person name="Keightley P.D."/>
            <person name="Kheradpour P."/>
            <person name="Kirkness E.F."/>
            <person name="Koerich L.B."/>
            <person name="Kristiansen K."/>
            <person name="Kudrna D."/>
            <person name="Kulathinal R.J."/>
            <person name="Kumar S."/>
            <person name="Kwok R."/>
            <person name="Lander E."/>
            <person name="Langley C.H."/>
            <person name="Lapoint R."/>
            <person name="Lazzaro B.P."/>
            <person name="Lee S.J."/>
            <person name="Levesque L."/>
            <person name="Li R."/>
            <person name="Lin C.F."/>
            <person name="Lin M.F."/>
            <person name="Lindblad-Toh K."/>
            <person name="Llopart A."/>
            <person name="Long M."/>
            <person name="Low L."/>
            <person name="Lozovsky E."/>
            <person name="Lu J."/>
            <person name="Luo M."/>
            <person name="Machado C.A."/>
            <person name="Makalowski W."/>
            <person name="Marzo M."/>
            <person name="Matsuda M."/>
            <person name="Matzkin L."/>
            <person name="McAllister B."/>
            <person name="McBride C.S."/>
            <person name="McKernan B."/>
            <person name="McKernan K."/>
            <person name="Mendez-Lago M."/>
            <person name="Minx P."/>
            <person name="Mollenhauer M.U."/>
            <person name="Montooth K."/>
            <person name="Mount S.M."/>
            <person name="Mu X."/>
            <person name="Myers E."/>
            <person name="Negre B."/>
            <person name="Newfeld S."/>
            <person name="Nielsen R."/>
            <person name="Noor M.A."/>
            <person name="O'Grady P."/>
            <person name="Pachter L."/>
            <person name="Papaceit M."/>
            <person name="Parisi M.J."/>
            <person name="Parisi M."/>
            <person name="Parts L."/>
            <person name="Pedersen J.S."/>
            <person name="Pesole G."/>
            <person name="Phillippy A.M."/>
            <person name="Ponting C.P."/>
            <person name="Pop M."/>
            <person name="Porcelli D."/>
            <person name="Powell J.R."/>
            <person name="Prohaska S."/>
            <person name="Pruitt K."/>
            <person name="Puig M."/>
            <person name="Quesneville H."/>
            <person name="Ram K.R."/>
            <person name="Rand D."/>
            <person name="Rasmussen M.D."/>
            <person name="Reed L.K."/>
            <person name="Reenan R."/>
            <person name="Reily A."/>
            <person name="Remington K.A."/>
            <person name="Rieger T.T."/>
            <person name="Ritchie M.G."/>
            <person name="Robin C."/>
            <person name="Rogers Y.H."/>
            <person name="Rohde C."/>
            <person name="Rozas J."/>
            <person name="Rubenfield M.J."/>
            <person name="Ruiz A."/>
            <person name="Russo S."/>
            <person name="Salzberg S.L."/>
            <person name="Sanchez-Gracia A."/>
            <person name="Saranga D.J."/>
            <person name="Sato H."/>
            <person name="Schaeffer S.W."/>
            <person name="Schatz M.C."/>
            <person name="Schlenke T."/>
            <person name="Schwartz R."/>
            <person name="Segarra C."/>
            <person name="Singh R.S."/>
            <person name="Sirot L."/>
            <person name="Sirota M."/>
            <person name="Sisneros N.B."/>
            <person name="Smith C.D."/>
            <person name="Smith T.F."/>
            <person name="Spieth J."/>
            <person name="Stage D.E."/>
            <person name="Stark A."/>
            <person name="Stephan W."/>
            <person name="Strausberg R.L."/>
            <person name="Strempel S."/>
            <person name="Sturgill D."/>
            <person name="Sutton G."/>
            <person name="Sutton G.G."/>
            <person name="Tao W."/>
            <person name="Teichmann S."/>
            <person name="Tobari Y.N."/>
            <person name="Tomimura Y."/>
            <person name="Tsolas J.M."/>
            <person name="Valente V.L."/>
            <person name="Venter E."/>
            <person name="Venter J.C."/>
            <person name="Vicario S."/>
            <person name="Vieira F.G."/>
            <person name="Vilella A.J."/>
            <person name="Villasante A."/>
            <person name="Walenz B."/>
            <person name="Wang J."/>
            <person name="Wasserman M."/>
            <person name="Watts T."/>
            <person name="Wilson D."/>
            <person name="Wilson R.K."/>
            <person name="Wing R.A."/>
            <person name="Wolfner M.F."/>
            <person name="Wong A."/>
            <person name="Wong G.K."/>
            <person name="Wu C.I."/>
            <person name="Wu G."/>
            <person name="Yamamoto D."/>
            <person name="Yang H.P."/>
            <person name="Yang S.P."/>
            <person name="Yorke J.A."/>
            <person name="Yoshida K."/>
            <person name="Zdobnov E."/>
            <person name="Zhang P."/>
            <person name="Zhang Y."/>
            <person name="Zimin A.V."/>
            <person name="Baldwin J."/>
            <person name="Abdouelleil A."/>
            <person name="Abdulkadir J."/>
            <person name="Abebe A."/>
            <person name="Abera B."/>
            <person name="Abreu J."/>
            <person name="Acer S.C."/>
            <person name="Aftuck L."/>
            <person name="Alexander A."/>
            <person name="An P."/>
            <person name="Anderson E."/>
            <person name="Anderson S."/>
            <person name="Arachi H."/>
            <person name="Azer M."/>
            <person name="Bachantsang P."/>
            <person name="Barry A."/>
            <person name="Bayul T."/>
            <person name="Berlin A."/>
            <person name="Bessette D."/>
            <person name="Bloom T."/>
            <person name="Blye J."/>
            <person name="Boguslavskiy L."/>
            <person name="Bonnet C."/>
            <person name="Boukhgalter B."/>
            <person name="Bourzgui I."/>
            <person name="Brown A."/>
            <person name="Cahill P."/>
            <person name="Channer S."/>
            <person name="Cheshatsang Y."/>
            <person name="Chuda L."/>
            <person name="Citroen M."/>
            <person name="Collymore A."/>
            <person name="Cooke P."/>
            <person name="Costello M."/>
            <person name="D'Aco K."/>
            <person name="Daza R."/>
            <person name="De Haan G."/>
            <person name="DeGray S."/>
            <person name="DeMaso C."/>
            <person name="Dhargay N."/>
            <person name="Dooley K."/>
            <person name="Dooley E."/>
            <person name="Doricent M."/>
            <person name="Dorje P."/>
            <person name="Dorjee K."/>
            <person name="Dupes A."/>
            <person name="Elong R."/>
            <person name="Falk J."/>
            <person name="Farina A."/>
            <person name="Faro S."/>
            <person name="Ferguson D."/>
            <person name="Fisher S."/>
            <person name="Foley C.D."/>
            <person name="Franke A."/>
            <person name="Friedrich D."/>
            <person name="Gadbois L."/>
            <person name="Gearin G."/>
            <person name="Gearin C.R."/>
            <person name="Giannoukos G."/>
            <person name="Goode T."/>
            <person name="Graham J."/>
            <person name="Grandbois E."/>
            <person name="Grewal S."/>
            <person name="Gyaltsen K."/>
            <person name="Hafez N."/>
            <person name="Hagos B."/>
            <person name="Hall J."/>
            <person name="Henson C."/>
            <person name="Hollinger A."/>
            <person name="Honan T."/>
            <person name="Huard M.D."/>
            <person name="Hughes L."/>
            <person name="Hurhula B."/>
            <person name="Husby M.E."/>
            <person name="Kamat A."/>
            <person name="Kanga B."/>
            <person name="Kashin S."/>
            <person name="Khazanovich D."/>
            <person name="Kisner P."/>
            <person name="Lance K."/>
            <person name="Lara M."/>
            <person name="Lee W."/>
            <person name="Lennon N."/>
            <person name="Letendre F."/>
            <person name="LeVine R."/>
            <person name="Lipovsky A."/>
            <person name="Liu X."/>
            <person name="Liu J."/>
            <person name="Liu S."/>
            <person name="Lokyitsang T."/>
            <person name="Lokyitsang Y."/>
            <person name="Lubonja R."/>
            <person name="Lui A."/>
            <person name="MacDonald P."/>
            <person name="Magnisalis V."/>
            <person name="Maru K."/>
            <person name="Matthews C."/>
            <person name="McCusker W."/>
            <person name="McDonough S."/>
            <person name="Mehta T."/>
            <person name="Meldrim J."/>
            <person name="Meneus L."/>
            <person name="Mihai O."/>
            <person name="Mihalev A."/>
            <person name="Mihova T."/>
            <person name="Mittelman R."/>
            <person name="Mlenga V."/>
            <person name="Montmayeur A."/>
            <person name="Mulrain L."/>
            <person name="Navidi A."/>
            <person name="Naylor J."/>
            <person name="Negash T."/>
            <person name="Nguyen T."/>
            <person name="Nguyen N."/>
            <person name="Nicol R."/>
            <person name="Norbu C."/>
            <person name="Norbu N."/>
            <person name="Novod N."/>
            <person name="O'Neill B."/>
            <person name="Osman S."/>
            <person name="Markiewicz E."/>
            <person name="Oyono O.L."/>
            <person name="Patti C."/>
            <person name="Phunkhang P."/>
            <person name="Pierre F."/>
            <person name="Priest M."/>
            <person name="Raghuraman S."/>
            <person name="Rege F."/>
            <person name="Reyes R."/>
            <person name="Rise C."/>
            <person name="Rogov P."/>
            <person name="Ross K."/>
            <person name="Ryan E."/>
            <person name="Settipalli S."/>
            <person name="Shea T."/>
            <person name="Sherpa N."/>
            <person name="Shi L."/>
            <person name="Shih D."/>
            <person name="Sparrow T."/>
            <person name="Spaulding J."/>
            <person name="Stalker J."/>
            <person name="Stange-Thomann N."/>
            <person name="Stavropoulos S."/>
            <person name="Stone C."/>
            <person name="Strader C."/>
            <person name="Tesfaye S."/>
            <person name="Thomson T."/>
            <person name="Thoulutsang Y."/>
            <person name="Thoulutsang D."/>
            <person name="Topham K."/>
            <person name="Topping I."/>
            <person name="Tsamla T."/>
            <person name="Vassiliev H."/>
            <person name="Vo A."/>
            <person name="Wangchuk T."/>
            <person name="Wangdi T."/>
            <person name="Weiand M."/>
            <person name="Wilkinson J."/>
            <person name="Wilson A."/>
            <person name="Yadav S."/>
            <person name="Young G."/>
            <person name="Yu Q."/>
            <person name="Zembek L."/>
            <person name="Zhong D."/>
            <person name="Zimmer A."/>
            <person name="Zwirko Z."/>
            <person name="Jaffe D.B."/>
            <person name="Alvarez P."/>
            <person name="Brockman W."/>
            <person name="Butler J."/>
            <person name="Chin C."/>
            <person name="Gnerre S."/>
            <person name="Grabherr M."/>
            <person name="Kleber M."/>
            <person name="Mauceli E."/>
            <person name="MacCallum I."/>
        </authorList>
    </citation>
    <scope>NUCLEOTIDE SEQUENCE [LARGE SCALE GENOMIC DNA]</scope>
    <source>
        <strain evidence="4">Tucson 14030-0811.24</strain>
    </source>
</reference>
<feature type="transmembrane region" description="Helical" evidence="2">
    <location>
        <begin position="194"/>
        <end position="221"/>
    </location>
</feature>
<accession>B4NI82</accession>
<sequence length="327" mass="37494">MLIKSNSKSFDLINEEKATKPQQPERLYQPRRLSWMKYIVIPTGIAFILLLILCNVDFSEHHTCIGKEINSTNCTNVTEYDKNSFNNMPMLEDLNLGDCGLKSMELNTLGENVLNSLMYLDLSENNITSLTEDFIQALWDNNIDLETHATTTTTQGFVAFTPGNATDTSPYNCRSYRTGDCKQYGQDLSWFQNYFVMIISLGIVGILISVSLGIFMIYIILRLKPNWMKGSNRLIRPLRDSQTMFLLPRLTELGIPNRIKNDYDYINYYRRLERIKQCPPDSLKDNTPPKERAPSIPPSVSSSYNAASPTNSTSYLYETFELYEELP</sequence>
<dbReference type="STRING" id="7260.B4NI82"/>
<keyword evidence="2" id="KW-0472">Membrane</keyword>
<dbReference type="InterPro" id="IPR032675">
    <property type="entry name" value="LRR_dom_sf"/>
</dbReference>
<keyword evidence="2" id="KW-1133">Transmembrane helix</keyword>
<dbReference type="HOGENOM" id="CLU_1929803_0_0_1"/>
<organism evidence="3 4">
    <name type="scientific">Drosophila willistoni</name>
    <name type="common">Fruit fly</name>
    <dbReference type="NCBI Taxonomy" id="7260"/>
    <lineage>
        <taxon>Eukaryota</taxon>
        <taxon>Metazoa</taxon>
        <taxon>Ecdysozoa</taxon>
        <taxon>Arthropoda</taxon>
        <taxon>Hexapoda</taxon>
        <taxon>Insecta</taxon>
        <taxon>Pterygota</taxon>
        <taxon>Neoptera</taxon>
        <taxon>Endopterygota</taxon>
        <taxon>Diptera</taxon>
        <taxon>Brachycera</taxon>
        <taxon>Muscomorpha</taxon>
        <taxon>Ephydroidea</taxon>
        <taxon>Drosophilidae</taxon>
        <taxon>Drosophila</taxon>
        <taxon>Sophophora</taxon>
    </lineage>
</organism>
<dbReference type="SUPFAM" id="SSF52058">
    <property type="entry name" value="L domain-like"/>
    <property type="match status" value="1"/>
</dbReference>
<feature type="compositionally biased region" description="Basic and acidic residues" evidence="1">
    <location>
        <begin position="279"/>
        <end position="293"/>
    </location>
</feature>
<dbReference type="Gene3D" id="3.80.10.10">
    <property type="entry name" value="Ribonuclease Inhibitor"/>
    <property type="match status" value="1"/>
</dbReference>
<feature type="transmembrane region" description="Helical" evidence="2">
    <location>
        <begin position="35"/>
        <end position="53"/>
    </location>
</feature>
<evidence type="ECO:0000256" key="2">
    <source>
        <dbReference type="SAM" id="Phobius"/>
    </source>
</evidence>
<keyword evidence="4" id="KW-1185">Reference proteome</keyword>
<feature type="compositionally biased region" description="Polar residues" evidence="1">
    <location>
        <begin position="298"/>
        <end position="311"/>
    </location>
</feature>
<name>B4NI82_DROWI</name>
<evidence type="ECO:0000313" key="4">
    <source>
        <dbReference type="Proteomes" id="UP000007798"/>
    </source>
</evidence>
<dbReference type="EMBL" id="CH964272">
    <property type="protein sequence ID" value="EDW84774.2"/>
    <property type="molecule type" value="Genomic_DNA"/>
</dbReference>
<dbReference type="Proteomes" id="UP000007798">
    <property type="component" value="Unassembled WGS sequence"/>
</dbReference>
<dbReference type="PROSITE" id="PS51450">
    <property type="entry name" value="LRR"/>
    <property type="match status" value="1"/>
</dbReference>
<dbReference type="InterPro" id="IPR001611">
    <property type="entry name" value="Leu-rich_rpt"/>
</dbReference>
<evidence type="ECO:0000256" key="1">
    <source>
        <dbReference type="SAM" id="MobiDB-lite"/>
    </source>
</evidence>
<dbReference type="OrthoDB" id="26525at2759"/>
<feature type="region of interest" description="Disordered" evidence="1">
    <location>
        <begin position="279"/>
        <end position="311"/>
    </location>
</feature>
<keyword evidence="2" id="KW-0812">Transmembrane</keyword>
<dbReference type="InParanoid" id="B4NI82"/>
<gene>
    <name evidence="3" type="primary">Dwil\GK14295</name>
    <name evidence="3" type="ORF">Dwil_GK14295</name>
</gene>
<dbReference type="AlphaFoldDB" id="B4NI82"/>
<evidence type="ECO:0000313" key="3">
    <source>
        <dbReference type="EMBL" id="EDW84774.2"/>
    </source>
</evidence>
<protein>
    <submittedName>
        <fullName evidence="3">Uncharacterized protein</fullName>
    </submittedName>
</protein>